<evidence type="ECO:0000256" key="1">
    <source>
        <dbReference type="SAM" id="MobiDB-lite"/>
    </source>
</evidence>
<accession>A0ABU8T3I6</accession>
<feature type="compositionally biased region" description="Low complexity" evidence="1">
    <location>
        <begin position="1"/>
        <end position="12"/>
    </location>
</feature>
<dbReference type="RefSeq" id="WP_340286892.1">
    <property type="nucleotide sequence ID" value="NZ_JBBJUP010000004.1"/>
</dbReference>
<protein>
    <submittedName>
        <fullName evidence="3">Transglycosylase SLT domain-containing protein</fullName>
    </submittedName>
</protein>
<feature type="region of interest" description="Disordered" evidence="1">
    <location>
        <begin position="1"/>
        <end position="30"/>
    </location>
</feature>
<dbReference type="EMBL" id="JBBJUP010000004">
    <property type="protein sequence ID" value="MEJ8278513.1"/>
    <property type="molecule type" value="Genomic_DNA"/>
</dbReference>
<proteinExistence type="predicted"/>
<dbReference type="InterPro" id="IPR008258">
    <property type="entry name" value="Transglycosylase_SLT_dom_1"/>
</dbReference>
<evidence type="ECO:0000313" key="3">
    <source>
        <dbReference type="EMBL" id="MEJ8278513.1"/>
    </source>
</evidence>
<feature type="domain" description="Transglycosylase SLT" evidence="2">
    <location>
        <begin position="184"/>
        <end position="258"/>
    </location>
</feature>
<keyword evidence="4" id="KW-1185">Reference proteome</keyword>
<reference evidence="3 4" key="1">
    <citation type="submission" date="2024-03" db="EMBL/GenBank/DDBJ databases">
        <title>Draft genome sequence of Pseudonocardia sp. DW16-2.</title>
        <authorList>
            <person name="Duangmal K."/>
        </authorList>
    </citation>
    <scope>NUCLEOTIDE SEQUENCE [LARGE SCALE GENOMIC DNA]</scope>
    <source>
        <strain evidence="3 4">DW16-2</strain>
    </source>
</reference>
<evidence type="ECO:0000259" key="2">
    <source>
        <dbReference type="Pfam" id="PF01464"/>
    </source>
</evidence>
<dbReference type="InterPro" id="IPR023346">
    <property type="entry name" value="Lysozyme-like_dom_sf"/>
</dbReference>
<dbReference type="Pfam" id="PF01464">
    <property type="entry name" value="SLT"/>
    <property type="match status" value="1"/>
</dbReference>
<organism evidence="3 4">
    <name type="scientific">Pseudonocardia spirodelae</name>
    <dbReference type="NCBI Taxonomy" id="3133431"/>
    <lineage>
        <taxon>Bacteria</taxon>
        <taxon>Bacillati</taxon>
        <taxon>Actinomycetota</taxon>
        <taxon>Actinomycetes</taxon>
        <taxon>Pseudonocardiales</taxon>
        <taxon>Pseudonocardiaceae</taxon>
        <taxon>Pseudonocardia</taxon>
    </lineage>
</organism>
<dbReference type="SUPFAM" id="SSF53955">
    <property type="entry name" value="Lysozyme-like"/>
    <property type="match status" value="1"/>
</dbReference>
<gene>
    <name evidence="3" type="ORF">WJX68_06180</name>
</gene>
<dbReference type="Proteomes" id="UP001364211">
    <property type="component" value="Unassembled WGS sequence"/>
</dbReference>
<comment type="caution">
    <text evidence="3">The sequence shown here is derived from an EMBL/GenBank/DDBJ whole genome shotgun (WGS) entry which is preliminary data.</text>
</comment>
<sequence>MATAPAATAAAPSVRSPRPDGPAHAARRAGTRTAATGAAFGVLASGAFAAIVPTTLDGTSTQADAEEGGTAAATTLAAYSADIPSAKKAADGSASGFFSPVSFAGGGTATGALQSAAPARDADLASMGKAREIATKIAEEHAKAAAAEKARQAEKARIDAIVAKGGLDGWIAEALDHMGMSQSYATGLKQIILKESNGNPDAINNWDSNAAAGNPSEGLMQVIPSTFRAYVHPDFADRDITDPIANITAGVRYMIDRYGIDTLDAGGRVGSHGGYIGY</sequence>
<name>A0ABU8T3I6_9PSEU</name>
<dbReference type="Gene3D" id="1.10.530.10">
    <property type="match status" value="1"/>
</dbReference>
<evidence type="ECO:0000313" key="4">
    <source>
        <dbReference type="Proteomes" id="UP001364211"/>
    </source>
</evidence>